<dbReference type="GO" id="GO:0005874">
    <property type="term" value="C:microtubule"/>
    <property type="evidence" value="ECO:0007669"/>
    <property type="project" value="UniProtKB-KW"/>
</dbReference>
<reference evidence="12" key="1">
    <citation type="submission" date="2025-08" db="UniProtKB">
        <authorList>
            <consortium name="RefSeq"/>
        </authorList>
    </citation>
    <scope>IDENTIFICATION</scope>
    <source>
        <tissue evidence="12">Fruit stalk</tissue>
    </source>
</reference>
<evidence type="ECO:0000313" key="11">
    <source>
        <dbReference type="Proteomes" id="UP000515121"/>
    </source>
</evidence>
<dbReference type="CDD" id="cd21203">
    <property type="entry name" value="CH_AtKIN14-like"/>
    <property type="match status" value="1"/>
</dbReference>
<evidence type="ECO:0000259" key="10">
    <source>
        <dbReference type="PROSITE" id="PS50067"/>
    </source>
</evidence>
<feature type="binding site" evidence="7">
    <location>
        <begin position="485"/>
        <end position="492"/>
    </location>
    <ligand>
        <name>ATP</name>
        <dbReference type="ChEBI" id="CHEBI:30616"/>
    </ligand>
</feature>
<dbReference type="OrthoDB" id="3176171at2759"/>
<keyword evidence="5" id="KW-0175">Coiled coil</keyword>
<evidence type="ECO:0000256" key="6">
    <source>
        <dbReference type="ARBA" id="ARBA00023175"/>
    </source>
</evidence>
<dbReference type="PRINTS" id="PR00380">
    <property type="entry name" value="KINESINHEAVY"/>
</dbReference>
<keyword evidence="2" id="KW-0493">Microtubule</keyword>
<dbReference type="InterPro" id="IPR001715">
    <property type="entry name" value="CH_dom"/>
</dbReference>
<dbReference type="Pfam" id="PF00307">
    <property type="entry name" value="CH"/>
    <property type="match status" value="1"/>
</dbReference>
<dbReference type="InterPro" id="IPR027417">
    <property type="entry name" value="P-loop_NTPase"/>
</dbReference>
<dbReference type="InterPro" id="IPR001752">
    <property type="entry name" value="Kinesin_motor_dom"/>
</dbReference>
<evidence type="ECO:0000259" key="9">
    <source>
        <dbReference type="PROSITE" id="PS50021"/>
    </source>
</evidence>
<evidence type="ECO:0000256" key="1">
    <source>
        <dbReference type="ARBA" id="ARBA00010899"/>
    </source>
</evidence>
<dbReference type="AlphaFoldDB" id="A0A6P5ZYV7"/>
<feature type="domain" description="Calponin-homology (CH)" evidence="9">
    <location>
        <begin position="40"/>
        <end position="162"/>
    </location>
</feature>
<organism evidence="11 12">
    <name type="scientific">Durio zibethinus</name>
    <name type="common">Durian</name>
    <dbReference type="NCBI Taxonomy" id="66656"/>
    <lineage>
        <taxon>Eukaryota</taxon>
        <taxon>Viridiplantae</taxon>
        <taxon>Streptophyta</taxon>
        <taxon>Embryophyta</taxon>
        <taxon>Tracheophyta</taxon>
        <taxon>Spermatophyta</taxon>
        <taxon>Magnoliopsida</taxon>
        <taxon>eudicotyledons</taxon>
        <taxon>Gunneridae</taxon>
        <taxon>Pentapetalae</taxon>
        <taxon>rosids</taxon>
        <taxon>malvids</taxon>
        <taxon>Malvales</taxon>
        <taxon>Malvaceae</taxon>
        <taxon>Helicteroideae</taxon>
        <taxon>Durio</taxon>
    </lineage>
</organism>
<dbReference type="KEGG" id="dzi:111305034"/>
<evidence type="ECO:0000256" key="3">
    <source>
        <dbReference type="ARBA" id="ARBA00022741"/>
    </source>
</evidence>
<keyword evidence="3 7" id="KW-0547">Nucleotide-binding</keyword>
<dbReference type="PANTHER" id="PTHR47972">
    <property type="entry name" value="KINESIN-LIKE PROTEIN KLP-3"/>
    <property type="match status" value="1"/>
</dbReference>
<evidence type="ECO:0000256" key="8">
    <source>
        <dbReference type="SAM" id="MobiDB-lite"/>
    </source>
</evidence>
<dbReference type="PANTHER" id="PTHR47972:SF39">
    <property type="entry name" value="KINESIN-LIKE PROTEIN KIN-14I"/>
    <property type="match status" value="1"/>
</dbReference>
<dbReference type="SMART" id="SM00129">
    <property type="entry name" value="KISc"/>
    <property type="match status" value="1"/>
</dbReference>
<dbReference type="GO" id="GO:0007018">
    <property type="term" value="P:microtubule-based movement"/>
    <property type="evidence" value="ECO:0007669"/>
    <property type="project" value="InterPro"/>
</dbReference>
<feature type="compositionally biased region" description="Polar residues" evidence="8">
    <location>
        <begin position="764"/>
        <end position="793"/>
    </location>
</feature>
<keyword evidence="4 7" id="KW-0067">ATP-binding</keyword>
<sequence>MAAEGTLSFSVASVVEHVLQQHGNRSEDLDLESRKAEEAASRRYEAAGWLRKMVGIVAAKDLPAEPSEEEFRLGLRSGIILCNVLNKVQPGAVPKVVESPCDAALIPDGAALSAFQYFENVRNFLVAGQELGLPTFEASDLEQGGKSARVVNCVLALKSYNEWKLTGGNGVWKFGGNIKPTTTTLGKSFVRKNSEPFTNSLQRTSSMDDKLSNGHSNEIDPNKMCKQASSGSLSMLVRAILIDKKPEEVPMLVESVLSKLVEEFEHRIASQYEVMRMTSKDITPHFSKSLLKQTPGDKKIEEKNIKMMKKEDCFHKNLIDDQELKKRSQKQQMIFDQQQRDIQELKHTINSTKAGMQFIQMKFHEEFNNLGMHIHGLAYAASGYHRVLEENRKLYNQVQDLKGSIRVYCRVRPFLSGSSYLSTVDHIEDGNITINTLSKYGKGCKSFTFNKVFGQSATQAEVFSDMQPLIRSVLDGYNVCIFAYGQTGSGKTYTMAGPKDLTEKNQGVNYRALGDLFLLAEQRKDTFRYDVSVQMIEIYNEQVRDLLVTDGSNKRLEIYNSSQTGLNVPDASLMHVSSTSDVIDLMNLGQRNRAVGATALNDRSSRSHSCLTVHVQGRDLTSGTILRGCMHLVDLAGSERVDKSEVTGDRLKEAQHINKSLSALGDVIASLAQKNPHVPYRNSKLTQLLQDSLGGQAKTLMFVHISPEPDALGETISTLKFAERVATVELGAARVNKDTADVKELKEQITSLKAALARKEGETEQSQHSISGSSGKNQTKASDLSPFNPSEQIGNMLGARQPMGDVGNIEACTNSTLRQKRQSFDLDEILANSPPWPPVISSAQNFRVDDKEPGSGDWVDKVMVNKQDAINRVGNPLGCWEAENRNLSDVFYEKYLQDSSKIYPEQSYNMFMGGNRFNVVGADGIDDLDAATSDSSEPDLLWQFNQSKLSSISNGIESKTKKPTSKSARNPELSKNLHPMSGPSPSRKLAKGVGQPLHRNGRQPAPADGKRKTASRK</sequence>
<name>A0A6P5ZYV7_DURZI</name>
<comment type="similarity">
    <text evidence="1">Belongs to the TRAFAC class myosin-kinesin ATPase superfamily. Kinesin family. KIN-14 subfamily.</text>
</comment>
<dbReference type="GO" id="GO:0008017">
    <property type="term" value="F:microtubule binding"/>
    <property type="evidence" value="ECO:0007669"/>
    <property type="project" value="InterPro"/>
</dbReference>
<evidence type="ECO:0000256" key="2">
    <source>
        <dbReference type="ARBA" id="ARBA00022701"/>
    </source>
</evidence>
<keyword evidence="11" id="KW-1185">Reference proteome</keyword>
<dbReference type="InterPro" id="IPR036872">
    <property type="entry name" value="CH_dom_sf"/>
</dbReference>
<dbReference type="Proteomes" id="UP000515121">
    <property type="component" value="Unplaced"/>
</dbReference>
<evidence type="ECO:0000313" key="12">
    <source>
        <dbReference type="RefSeq" id="XP_022757929.1"/>
    </source>
</evidence>
<dbReference type="SUPFAM" id="SSF47576">
    <property type="entry name" value="Calponin-homology domain, CH-domain"/>
    <property type="match status" value="1"/>
</dbReference>
<dbReference type="Gene3D" id="3.40.850.10">
    <property type="entry name" value="Kinesin motor domain"/>
    <property type="match status" value="1"/>
</dbReference>
<feature type="region of interest" description="Disordered" evidence="8">
    <location>
        <begin position="756"/>
        <end position="795"/>
    </location>
</feature>
<dbReference type="FunFam" id="3.40.850.10:FF:000045">
    <property type="entry name" value="Kinesin-like protein KIN-14I isoform A"/>
    <property type="match status" value="1"/>
</dbReference>
<dbReference type="GO" id="GO:0016887">
    <property type="term" value="F:ATP hydrolysis activity"/>
    <property type="evidence" value="ECO:0007669"/>
    <property type="project" value="UniProtKB-ARBA"/>
</dbReference>
<dbReference type="GO" id="GO:0003777">
    <property type="term" value="F:microtubule motor activity"/>
    <property type="evidence" value="ECO:0007669"/>
    <property type="project" value="InterPro"/>
</dbReference>
<dbReference type="CDD" id="cd01366">
    <property type="entry name" value="KISc_C_terminal"/>
    <property type="match status" value="1"/>
</dbReference>
<feature type="region of interest" description="Disordered" evidence="8">
    <location>
        <begin position="953"/>
        <end position="1017"/>
    </location>
</feature>
<dbReference type="SMART" id="SM00033">
    <property type="entry name" value="CH"/>
    <property type="match status" value="1"/>
</dbReference>
<dbReference type="InterPro" id="IPR036961">
    <property type="entry name" value="Kinesin_motor_dom_sf"/>
</dbReference>
<dbReference type="SUPFAM" id="SSF52540">
    <property type="entry name" value="P-loop containing nucleoside triphosphate hydrolases"/>
    <property type="match status" value="1"/>
</dbReference>
<feature type="region of interest" description="Disordered" evidence="8">
    <location>
        <begin position="199"/>
        <end position="222"/>
    </location>
</feature>
<dbReference type="RefSeq" id="XP_022757929.1">
    <property type="nucleotide sequence ID" value="XM_022902194.1"/>
</dbReference>
<dbReference type="Gene3D" id="1.10.418.10">
    <property type="entry name" value="Calponin-like domain"/>
    <property type="match status" value="1"/>
</dbReference>
<feature type="domain" description="Kinesin motor" evidence="10">
    <location>
        <begin position="404"/>
        <end position="728"/>
    </location>
</feature>
<keyword evidence="6 7" id="KW-0505">Motor protein</keyword>
<dbReference type="PROSITE" id="PS50067">
    <property type="entry name" value="KINESIN_MOTOR_2"/>
    <property type="match status" value="1"/>
</dbReference>
<dbReference type="Pfam" id="PF00225">
    <property type="entry name" value="Kinesin"/>
    <property type="match status" value="1"/>
</dbReference>
<dbReference type="GO" id="GO:0005524">
    <property type="term" value="F:ATP binding"/>
    <property type="evidence" value="ECO:0007669"/>
    <property type="project" value="UniProtKB-UniRule"/>
</dbReference>
<evidence type="ECO:0000256" key="4">
    <source>
        <dbReference type="ARBA" id="ARBA00022840"/>
    </source>
</evidence>
<proteinExistence type="inferred from homology"/>
<accession>A0A6P5ZYV7</accession>
<dbReference type="FunFam" id="1.10.418.10:FF:000062">
    <property type="entry name" value="Kinesin-like protein KIN-14I isoform A"/>
    <property type="match status" value="1"/>
</dbReference>
<evidence type="ECO:0000256" key="7">
    <source>
        <dbReference type="PROSITE-ProRule" id="PRU00283"/>
    </source>
</evidence>
<dbReference type="InterPro" id="IPR027640">
    <property type="entry name" value="Kinesin-like_fam"/>
</dbReference>
<evidence type="ECO:0000256" key="5">
    <source>
        <dbReference type="ARBA" id="ARBA00023054"/>
    </source>
</evidence>
<protein>
    <submittedName>
        <fullName evidence="12">Kinesin-like protein KIN-14I</fullName>
    </submittedName>
</protein>
<feature type="compositionally biased region" description="Basic and acidic residues" evidence="8">
    <location>
        <begin position="206"/>
        <end position="222"/>
    </location>
</feature>
<dbReference type="PROSITE" id="PS50021">
    <property type="entry name" value="CH"/>
    <property type="match status" value="1"/>
</dbReference>
<gene>
    <name evidence="12" type="primary">LOC111305034</name>
</gene>
<dbReference type="GeneID" id="111305034"/>